<keyword evidence="3" id="KW-0678">Repressor</keyword>
<evidence type="ECO:0000256" key="6">
    <source>
        <dbReference type="ARBA" id="ARBA00023163"/>
    </source>
</evidence>
<comment type="caution">
    <text evidence="11">The sequence shown here is derived from an EMBL/GenBank/DDBJ whole genome shotgun (WGS) entry which is preliminary data.</text>
</comment>
<evidence type="ECO:0000256" key="4">
    <source>
        <dbReference type="ARBA" id="ARBA00023015"/>
    </source>
</evidence>
<dbReference type="CDD" id="cd14718">
    <property type="entry name" value="bZIP_Maf_large"/>
    <property type="match status" value="1"/>
</dbReference>
<dbReference type="InterPro" id="IPR004826">
    <property type="entry name" value="bZIP_Maf"/>
</dbReference>
<dbReference type="AlphaFoldDB" id="A0AA88I355"/>
<accession>A0AA88I355</accession>
<evidence type="ECO:0000256" key="9">
    <source>
        <dbReference type="SAM" id="MobiDB-lite"/>
    </source>
</evidence>
<evidence type="ECO:0000259" key="10">
    <source>
        <dbReference type="PROSITE" id="PS50217"/>
    </source>
</evidence>
<dbReference type="PROSITE" id="PS50217">
    <property type="entry name" value="BZIP"/>
    <property type="match status" value="1"/>
</dbReference>
<dbReference type="InterPro" id="IPR046347">
    <property type="entry name" value="bZIP_sf"/>
</dbReference>
<dbReference type="Proteomes" id="UP001187531">
    <property type="component" value="Unassembled WGS sequence"/>
</dbReference>
<protein>
    <recommendedName>
        <fullName evidence="10">BZIP domain-containing protein</fullName>
    </recommendedName>
</protein>
<reference evidence="11" key="1">
    <citation type="submission" date="2023-07" db="EMBL/GenBank/DDBJ databases">
        <title>Chromosome-level genome assembly of Artemia franciscana.</title>
        <authorList>
            <person name="Jo E."/>
        </authorList>
    </citation>
    <scope>NUCLEOTIDE SEQUENCE</scope>
    <source>
        <tissue evidence="11">Whole body</tissue>
    </source>
</reference>
<evidence type="ECO:0000256" key="8">
    <source>
        <dbReference type="SAM" id="Coils"/>
    </source>
</evidence>
<dbReference type="SMART" id="SM00338">
    <property type="entry name" value="BRLZ"/>
    <property type="match status" value="1"/>
</dbReference>
<name>A0AA88I355_ARTSF</name>
<evidence type="ECO:0000256" key="3">
    <source>
        <dbReference type="ARBA" id="ARBA00022491"/>
    </source>
</evidence>
<feature type="domain" description="BZIP" evidence="10">
    <location>
        <begin position="237"/>
        <end position="300"/>
    </location>
</feature>
<feature type="coiled-coil region" evidence="8">
    <location>
        <begin position="262"/>
        <end position="296"/>
    </location>
</feature>
<proteinExistence type="inferred from homology"/>
<feature type="region of interest" description="Disordered" evidence="9">
    <location>
        <begin position="153"/>
        <end position="173"/>
    </location>
</feature>
<keyword evidence="8" id="KW-0175">Coiled coil</keyword>
<dbReference type="PANTHER" id="PTHR10129:SF44">
    <property type="entry name" value="TRAFFIC JAM, ISOFORM C"/>
    <property type="match status" value="1"/>
</dbReference>
<keyword evidence="12" id="KW-1185">Reference proteome</keyword>
<dbReference type="EMBL" id="JAVRJZ010000010">
    <property type="protein sequence ID" value="KAK2717316.1"/>
    <property type="molecule type" value="Genomic_DNA"/>
</dbReference>
<keyword evidence="5" id="KW-0238">DNA-binding</keyword>
<dbReference type="GO" id="GO:0005634">
    <property type="term" value="C:nucleus"/>
    <property type="evidence" value="ECO:0007669"/>
    <property type="project" value="UniProtKB-SubCell"/>
</dbReference>
<dbReference type="FunFam" id="1.20.5.170:FF:000011">
    <property type="entry name" value="Transcription factor MafG, putative"/>
    <property type="match status" value="1"/>
</dbReference>
<dbReference type="InterPro" id="IPR004827">
    <property type="entry name" value="bZIP"/>
</dbReference>
<dbReference type="SUPFAM" id="SSF57959">
    <property type="entry name" value="Leucine zipper domain"/>
    <property type="match status" value="1"/>
</dbReference>
<sequence length="342" mass="39507">MNLLSEVKMEQNPMQNGHHLADDYVSEFDLEPLGLEGMKSEARQRNSHQNYIQHHMMTEANVVAYANSHLMGHTSVLHHQNMHLQHAVGIKHVGHANVPATPPETPPECNPMSPPPNYGPTHHPLPVGTDLLKHPTPEEMQMWFARGYIDTPRGEPLDLRPQGQDSPATEWHHPRMSESVGSEMMERHRYDMRSVSPGSASVYGGSVDYIDDELLVTLTVRELNKRLHGFPREDVVRLKQKRRTLKNRGYAQNCRSKRLAQRHELETVNKTLQKELNRLRNELHRKTQDLDIMKQRYDSLHRQKLAQQLVTQQQSDDNIQTVVQLQQPRRKDLRSGDANVFY</sequence>
<evidence type="ECO:0000313" key="11">
    <source>
        <dbReference type="EMBL" id="KAK2717316.1"/>
    </source>
</evidence>
<dbReference type="InterPro" id="IPR024874">
    <property type="entry name" value="Transcription_factor_Maf_fam"/>
</dbReference>
<dbReference type="SUPFAM" id="SSF47454">
    <property type="entry name" value="A DNA-binding domain in eukaryotic transcription factors"/>
    <property type="match status" value="1"/>
</dbReference>
<gene>
    <name evidence="11" type="ORF">QYM36_006186</name>
</gene>
<evidence type="ECO:0000256" key="1">
    <source>
        <dbReference type="ARBA" id="ARBA00004123"/>
    </source>
</evidence>
<comment type="subcellular location">
    <subcellularLocation>
        <location evidence="1">Nucleus</location>
    </subcellularLocation>
</comment>
<dbReference type="GO" id="GO:0000981">
    <property type="term" value="F:DNA-binding transcription factor activity, RNA polymerase II-specific"/>
    <property type="evidence" value="ECO:0007669"/>
    <property type="project" value="TreeGrafter"/>
</dbReference>
<keyword evidence="6" id="KW-0804">Transcription</keyword>
<evidence type="ECO:0000256" key="7">
    <source>
        <dbReference type="ARBA" id="ARBA00023242"/>
    </source>
</evidence>
<comment type="similarity">
    <text evidence="2">Belongs to the bZIP family. Maf subfamily.</text>
</comment>
<dbReference type="Gene3D" id="1.20.5.170">
    <property type="match status" value="1"/>
</dbReference>
<evidence type="ECO:0000256" key="2">
    <source>
        <dbReference type="ARBA" id="ARBA00008500"/>
    </source>
</evidence>
<evidence type="ECO:0000256" key="5">
    <source>
        <dbReference type="ARBA" id="ARBA00023125"/>
    </source>
</evidence>
<keyword evidence="7" id="KW-0539">Nucleus</keyword>
<keyword evidence="4" id="KW-0805">Transcription regulation</keyword>
<dbReference type="GO" id="GO:0000978">
    <property type="term" value="F:RNA polymerase II cis-regulatory region sequence-specific DNA binding"/>
    <property type="evidence" value="ECO:0007669"/>
    <property type="project" value="TreeGrafter"/>
</dbReference>
<dbReference type="PANTHER" id="PTHR10129">
    <property type="entry name" value="TRANSCRIPTION FACTOR MAF"/>
    <property type="match status" value="1"/>
</dbReference>
<organism evidence="11 12">
    <name type="scientific">Artemia franciscana</name>
    <name type="common">Brine shrimp</name>
    <name type="synonym">Artemia sanfranciscana</name>
    <dbReference type="NCBI Taxonomy" id="6661"/>
    <lineage>
        <taxon>Eukaryota</taxon>
        <taxon>Metazoa</taxon>
        <taxon>Ecdysozoa</taxon>
        <taxon>Arthropoda</taxon>
        <taxon>Crustacea</taxon>
        <taxon>Branchiopoda</taxon>
        <taxon>Anostraca</taxon>
        <taxon>Artemiidae</taxon>
        <taxon>Artemia</taxon>
    </lineage>
</organism>
<evidence type="ECO:0000313" key="12">
    <source>
        <dbReference type="Proteomes" id="UP001187531"/>
    </source>
</evidence>
<dbReference type="InterPro" id="IPR008917">
    <property type="entry name" value="TF_DNA-bd_sf"/>
</dbReference>
<dbReference type="Pfam" id="PF03131">
    <property type="entry name" value="bZIP_Maf"/>
    <property type="match status" value="1"/>
</dbReference>